<feature type="compositionally biased region" description="Basic and acidic residues" evidence="1">
    <location>
        <begin position="232"/>
        <end position="245"/>
    </location>
</feature>
<feature type="region of interest" description="Disordered" evidence="1">
    <location>
        <begin position="229"/>
        <end position="291"/>
    </location>
</feature>
<feature type="compositionally biased region" description="Polar residues" evidence="1">
    <location>
        <begin position="481"/>
        <end position="525"/>
    </location>
</feature>
<feature type="compositionally biased region" description="Basic residues" evidence="1">
    <location>
        <begin position="74"/>
        <end position="88"/>
    </location>
</feature>
<gene>
    <name evidence="2" type="ORF">Pcinc_037049</name>
</gene>
<evidence type="ECO:0000313" key="3">
    <source>
        <dbReference type="Proteomes" id="UP001286313"/>
    </source>
</evidence>
<evidence type="ECO:0000313" key="2">
    <source>
        <dbReference type="EMBL" id="KAK3856637.1"/>
    </source>
</evidence>
<name>A0AAE1BUU8_PETCI</name>
<feature type="region of interest" description="Disordered" evidence="1">
    <location>
        <begin position="175"/>
        <end position="203"/>
    </location>
</feature>
<dbReference type="Proteomes" id="UP001286313">
    <property type="component" value="Unassembled WGS sequence"/>
</dbReference>
<feature type="compositionally biased region" description="Polar residues" evidence="1">
    <location>
        <begin position="436"/>
        <end position="450"/>
    </location>
</feature>
<feature type="region of interest" description="Disordered" evidence="1">
    <location>
        <begin position="573"/>
        <end position="613"/>
    </location>
</feature>
<feature type="region of interest" description="Disordered" evidence="1">
    <location>
        <begin position="48"/>
        <end position="92"/>
    </location>
</feature>
<comment type="caution">
    <text evidence="2">The sequence shown here is derived from an EMBL/GenBank/DDBJ whole genome shotgun (WGS) entry which is preliminary data.</text>
</comment>
<feature type="region of interest" description="Disordered" evidence="1">
    <location>
        <begin position="427"/>
        <end position="550"/>
    </location>
</feature>
<reference evidence="2" key="1">
    <citation type="submission" date="2023-10" db="EMBL/GenBank/DDBJ databases">
        <title>Genome assemblies of two species of porcelain crab, Petrolisthes cinctipes and Petrolisthes manimaculis (Anomura: Porcellanidae).</title>
        <authorList>
            <person name="Angst P."/>
        </authorList>
    </citation>
    <scope>NUCLEOTIDE SEQUENCE</scope>
    <source>
        <strain evidence="2">PB745_01</strain>
        <tissue evidence="2">Gill</tissue>
    </source>
</reference>
<feature type="compositionally biased region" description="Basic and acidic residues" evidence="1">
    <location>
        <begin position="177"/>
        <end position="203"/>
    </location>
</feature>
<sequence length="640" mass="71005">MKRAAVDRSFGVKALRQDVASSEVGARATFETEGNNKVALIRLTMEEESGWSRGRSGWGGEGRGVRDSASYSPRRTHHSGSPSHKYRPNRPPVWDDTVHDLASMRLTPAELARKLASRQSSNKVFARAQLLEQSRRSGSQGLSLPPTLAARLQARQQSVDSILAQSNATLLASQKVRHTEGSPAHESHTSKDVDKNKIHDDRGSHDDILEKLRLYQDRLSHLSNDTDVVNAMREDAENERSRRPDTATAKAGNRPENTRDSGHGEVHDEAKKDQPKQVRAASSKDSKKPVDVKQLAATRTSLDHTITMVVNTCRELWMQLEEERLTREHLQRQLQQQGNIITNLTSELLLIQDQQEAIIQEVSDARASGLWGVESELAGELGENLVDGDDLYESHSLIDQALGINSNPHSLPGRHPQRSILRATRTIHPPHMRQSPPYQVLQQTGRSHTPGTHHPSSQQQQQQQPPPSPRHRQPSPLSHSNTHQPSPHTHSNTHQPSLLTHQPSPLAHQSNTHKPSPLTLPNNTHQPSPPPESSLSQSGHTSSRPDPHMMANYRNSISRQIRDTLTNERVASIAHDRSNSGTPLSFVGSDGSHEKAPEENDRRALGDGQPISVANKENYLMSGREDLGLDSGLADHHERK</sequence>
<keyword evidence="3" id="KW-1185">Reference proteome</keyword>
<evidence type="ECO:0000256" key="1">
    <source>
        <dbReference type="SAM" id="MobiDB-lite"/>
    </source>
</evidence>
<organism evidence="2 3">
    <name type="scientific">Petrolisthes cinctipes</name>
    <name type="common">Flat porcelain crab</name>
    <dbReference type="NCBI Taxonomy" id="88211"/>
    <lineage>
        <taxon>Eukaryota</taxon>
        <taxon>Metazoa</taxon>
        <taxon>Ecdysozoa</taxon>
        <taxon>Arthropoda</taxon>
        <taxon>Crustacea</taxon>
        <taxon>Multicrustacea</taxon>
        <taxon>Malacostraca</taxon>
        <taxon>Eumalacostraca</taxon>
        <taxon>Eucarida</taxon>
        <taxon>Decapoda</taxon>
        <taxon>Pleocyemata</taxon>
        <taxon>Anomura</taxon>
        <taxon>Galatheoidea</taxon>
        <taxon>Porcellanidae</taxon>
        <taxon>Petrolisthes</taxon>
    </lineage>
</organism>
<dbReference type="AlphaFoldDB" id="A0AAE1BUU8"/>
<accession>A0AAE1BUU8</accession>
<feature type="compositionally biased region" description="Low complexity" evidence="1">
    <location>
        <begin position="453"/>
        <end position="463"/>
    </location>
</feature>
<dbReference type="EMBL" id="JAWQEG010005824">
    <property type="protein sequence ID" value="KAK3856637.1"/>
    <property type="molecule type" value="Genomic_DNA"/>
</dbReference>
<protein>
    <submittedName>
        <fullName evidence="2">Uncharacterized protein</fullName>
    </submittedName>
</protein>
<proteinExistence type="predicted"/>
<feature type="compositionally biased region" description="Basic and acidic residues" evidence="1">
    <location>
        <begin position="256"/>
        <end position="291"/>
    </location>
</feature>
<feature type="compositionally biased region" description="Basic and acidic residues" evidence="1">
    <location>
        <begin position="591"/>
        <end position="605"/>
    </location>
</feature>